<keyword evidence="3" id="KW-1185">Reference proteome</keyword>
<comment type="caution">
    <text evidence="2">The sequence shown here is derived from an EMBL/GenBank/DDBJ whole genome shotgun (WGS) entry which is preliminary data.</text>
</comment>
<evidence type="ECO:0000313" key="2">
    <source>
        <dbReference type="EMBL" id="KAI9633306.1"/>
    </source>
</evidence>
<evidence type="ECO:0000313" key="3">
    <source>
        <dbReference type="Proteomes" id="UP001164286"/>
    </source>
</evidence>
<dbReference type="RefSeq" id="XP_052943083.1">
    <property type="nucleotide sequence ID" value="XM_053090520.1"/>
</dbReference>
<organism evidence="2 3">
    <name type="scientific">Dioszegia hungarica</name>
    <dbReference type="NCBI Taxonomy" id="4972"/>
    <lineage>
        <taxon>Eukaryota</taxon>
        <taxon>Fungi</taxon>
        <taxon>Dikarya</taxon>
        <taxon>Basidiomycota</taxon>
        <taxon>Agaricomycotina</taxon>
        <taxon>Tremellomycetes</taxon>
        <taxon>Tremellales</taxon>
        <taxon>Bulleribasidiaceae</taxon>
        <taxon>Dioszegia</taxon>
    </lineage>
</organism>
<dbReference type="AlphaFoldDB" id="A0AA38H3L6"/>
<feature type="region of interest" description="Disordered" evidence="1">
    <location>
        <begin position="180"/>
        <end position="206"/>
    </location>
</feature>
<gene>
    <name evidence="2" type="ORF">MKK02DRAFT_39285</name>
</gene>
<evidence type="ECO:0008006" key="4">
    <source>
        <dbReference type="Google" id="ProtNLM"/>
    </source>
</evidence>
<dbReference type="EMBL" id="JAKWFO010000011">
    <property type="protein sequence ID" value="KAI9633306.1"/>
    <property type="molecule type" value="Genomic_DNA"/>
</dbReference>
<evidence type="ECO:0000256" key="1">
    <source>
        <dbReference type="SAM" id="MobiDB-lite"/>
    </source>
</evidence>
<accession>A0AA38H3L6</accession>
<protein>
    <recommendedName>
        <fullName evidence="4">Arrestin-like N-terminal domain-containing protein</fullName>
    </recommendedName>
</protein>
<dbReference type="Proteomes" id="UP001164286">
    <property type="component" value="Unassembled WGS sequence"/>
</dbReference>
<name>A0AA38H3L6_9TREE</name>
<feature type="region of interest" description="Disordered" evidence="1">
    <location>
        <begin position="1"/>
        <end position="25"/>
    </location>
</feature>
<proteinExistence type="predicted"/>
<dbReference type="GeneID" id="77729725"/>
<reference evidence="2" key="1">
    <citation type="journal article" date="2022" name="G3 (Bethesda)">
        <title>High quality genome of the basidiomycete yeast Dioszegia hungarica PDD-24b-2 isolated from cloud water.</title>
        <authorList>
            <person name="Jarrige D."/>
            <person name="Haridas S."/>
            <person name="Bleykasten-Grosshans C."/>
            <person name="Joly M."/>
            <person name="Nadalig T."/>
            <person name="Sancelme M."/>
            <person name="Vuilleumier S."/>
            <person name="Grigoriev I.V."/>
            <person name="Amato P."/>
            <person name="Bringel F."/>
        </authorList>
    </citation>
    <scope>NUCLEOTIDE SEQUENCE</scope>
    <source>
        <strain evidence="2">PDD-24b-2</strain>
    </source>
</reference>
<sequence>MSMLRLLSPGRVALPSSGPSSRPYSDQISLQLHLPTFGSLFMKPPDDPLWPHARSEGPRDDQLLSGMLEIQVPAGASRRCRSVRVGVRTKSMLNMGQGRGWEEDVIFERKVEMMGGNSDGILLDEGVQRFEFTLIIPSTFAPHDWHHNGKVNQELFAELEGLPLPSSHSALSLFGLGSSRRGSASPSMSKRGSFSGSPSRSPSPIASPLSLSPMLAAAGSLSITRQEIALPEVPSYEQSQADPFGLGPPLLPSKGIAADDWIVGTHEAVREIMVMHNPNPTGNFSDLDMRQQGVAPGIGVWDLKIFSDVFSIGGPIHARLTLPSLNPKTTIFSWRLQLRQTHTLTSPRDEEAIKPITTVQHFDIISQGARPAQGVRYPGLEHAALWRGDESGGEDKGEMMIEGSASMPKDDRGRPTTLPGLITPINVSHMLVYEVYFSVWGEDDRGQPMPHPGPGGLRFLQVTKPLILPSCALIPSLLDLPMYSVNQCLKPCKACGRRPVPSLCVACPTTSIPHPPHADHKSPIPLCPSCPDRKCEGELDPFSIGRPREWRLCACGLDPGKIAMRMKAFATEGIRADGGEWAEARWREEKEVGERGRAGSGR</sequence>